<gene>
    <name evidence="2" type="primary">Bpifb6</name>
    <name evidence="2" type="ORF">ALELAT_R11839</name>
</gene>
<keyword evidence="3" id="KW-1185">Reference proteome</keyword>
<name>A0A7L0WEG8_ALELA</name>
<accession>A0A7L0WEG8</accession>
<dbReference type="InterPro" id="IPR017942">
    <property type="entry name" value="Lipid-bd_serum_glycop_N"/>
</dbReference>
<dbReference type="SUPFAM" id="SSF55394">
    <property type="entry name" value="Bactericidal permeability-increasing protein, BPI"/>
    <property type="match status" value="2"/>
</dbReference>
<dbReference type="Pfam" id="PF02886">
    <property type="entry name" value="LBP_BPI_CETP_C"/>
    <property type="match status" value="1"/>
</dbReference>
<dbReference type="PANTHER" id="PTHR46019:SF2">
    <property type="entry name" value="BPI FOLD-CONTAINING FAMILY B MEMBER 6"/>
    <property type="match status" value="1"/>
</dbReference>
<dbReference type="Proteomes" id="UP000562322">
    <property type="component" value="Unassembled WGS sequence"/>
</dbReference>
<comment type="caution">
    <text evidence="2">The sequence shown here is derived from an EMBL/GenBank/DDBJ whole genome shotgun (WGS) entry which is preliminary data.</text>
</comment>
<protein>
    <submittedName>
        <fullName evidence="2">BPIB6 protein</fullName>
    </submittedName>
</protein>
<feature type="non-terminal residue" evidence="2">
    <location>
        <position position="383"/>
    </location>
</feature>
<dbReference type="OrthoDB" id="9623596at2759"/>
<evidence type="ECO:0000313" key="3">
    <source>
        <dbReference type="Proteomes" id="UP000562322"/>
    </source>
</evidence>
<dbReference type="InterPro" id="IPR017943">
    <property type="entry name" value="Bactericidal_perm-incr_a/b_dom"/>
</dbReference>
<evidence type="ECO:0000259" key="1">
    <source>
        <dbReference type="SMART" id="SM00329"/>
    </source>
</evidence>
<feature type="domain" description="Lipid-binding serum glycoprotein C-terminal" evidence="1">
    <location>
        <begin position="177"/>
        <end position="378"/>
    </location>
</feature>
<reference evidence="2 3" key="1">
    <citation type="submission" date="2019-09" db="EMBL/GenBank/DDBJ databases">
        <title>Bird 10,000 Genomes (B10K) Project - Family phase.</title>
        <authorList>
            <person name="Zhang G."/>
        </authorList>
    </citation>
    <scope>NUCLEOTIDE SEQUENCE [LARGE SCALE GENOMIC DNA]</scope>
    <source>
        <strain evidence="2">B10K-DU-001-39</strain>
        <tissue evidence="2">Muscle</tissue>
    </source>
</reference>
<organism evidence="2 3">
    <name type="scientific">Alectura lathami</name>
    <name type="common">Australian brush turkey</name>
    <dbReference type="NCBI Taxonomy" id="81907"/>
    <lineage>
        <taxon>Eukaryota</taxon>
        <taxon>Metazoa</taxon>
        <taxon>Chordata</taxon>
        <taxon>Craniata</taxon>
        <taxon>Vertebrata</taxon>
        <taxon>Euteleostomi</taxon>
        <taxon>Archelosauria</taxon>
        <taxon>Archosauria</taxon>
        <taxon>Dinosauria</taxon>
        <taxon>Saurischia</taxon>
        <taxon>Theropoda</taxon>
        <taxon>Coelurosauria</taxon>
        <taxon>Aves</taxon>
        <taxon>Neognathae</taxon>
        <taxon>Galloanserae</taxon>
        <taxon>Galliformes</taxon>
        <taxon>Megapodiidae</taxon>
        <taxon>Alectura</taxon>
    </lineage>
</organism>
<sequence length="383" mass="40941">ELQPPVMLLRLSPGVGLSTAVLVQMTFTGMRFVGGKTEIQVAANLTASSWLVRDVQGSPRLSTARCRVALLSARTHLPPRALPQFRSKSLSSTLQKVLPSLLCPAVDMVLGLVNAKFTTMTATIPLGTAGTLRYALLNPPTTSETFIQLDLKTVLCSKEGEEVAPPTEQPPLTSLPPKRDAASQLILSASFLSAELSVMQASFDLNISNNMVLGLPPLVTTTLRALIPEISTVLPPSQPVVIEMREAKPPLVTIAPDKSTVHLFSTAAFWAASRSSAPGSLFVLDVHTELGAQFAVAEERLQFSLTLDRLTQVAVANSSVGTFDELPLRGVLADIIHVAYVPSINRALRGGVPLPPLLGSPYQRVELGWLQDGLVLDVPITEP</sequence>
<dbReference type="GO" id="GO:0008289">
    <property type="term" value="F:lipid binding"/>
    <property type="evidence" value="ECO:0007669"/>
    <property type="project" value="InterPro"/>
</dbReference>
<feature type="non-terminal residue" evidence="2">
    <location>
        <position position="1"/>
    </location>
</feature>
<dbReference type="InterPro" id="IPR001124">
    <property type="entry name" value="Lipid-bd_serum_glycop_C"/>
</dbReference>
<dbReference type="PANTHER" id="PTHR46019">
    <property type="entry name" value="BPI FOLD-CONTAINING FAMILY B MEMBER 4-RELATED"/>
    <property type="match status" value="1"/>
</dbReference>
<proteinExistence type="predicted"/>
<dbReference type="AlphaFoldDB" id="A0A7L0WEG8"/>
<dbReference type="InterPro" id="IPR051660">
    <property type="entry name" value="BPI_fold-BPI/LBP"/>
</dbReference>
<dbReference type="Pfam" id="PF01273">
    <property type="entry name" value="LBP_BPI_CETP"/>
    <property type="match status" value="1"/>
</dbReference>
<dbReference type="EMBL" id="VXAV01006414">
    <property type="protein sequence ID" value="NXL89819.1"/>
    <property type="molecule type" value="Genomic_DNA"/>
</dbReference>
<dbReference type="SMART" id="SM00329">
    <property type="entry name" value="BPI2"/>
    <property type="match status" value="1"/>
</dbReference>
<dbReference type="Gene3D" id="3.15.20.10">
    <property type="entry name" value="Bactericidal permeability-increasing protein, domain 2"/>
    <property type="match status" value="1"/>
</dbReference>
<evidence type="ECO:0000313" key="2">
    <source>
        <dbReference type="EMBL" id="NXL89819.1"/>
    </source>
</evidence>